<gene>
    <name evidence="1" type="ORF">BDDG_07596</name>
</gene>
<name>F2TN38_AJEDA</name>
<dbReference type="OrthoDB" id="10441729at2759"/>
<dbReference type="Proteomes" id="UP000007802">
    <property type="component" value="Unassembled WGS sequence"/>
</dbReference>
<dbReference type="AlphaFoldDB" id="F2TN38"/>
<protein>
    <submittedName>
        <fullName evidence="1">Uncharacterized protein</fullName>
    </submittedName>
</protein>
<dbReference type="EMBL" id="GG749474">
    <property type="protein sequence ID" value="EGE84651.2"/>
    <property type="molecule type" value="Genomic_DNA"/>
</dbReference>
<sequence length="96" mass="10673">MQLRTCWNPSVQTVILAPTRDEFVTGFSLENNVKTTLANGQRHQALPSGVASKACHTELTDTDRNRTPAKFEILSPMYGEQLARGMVIDTQQLAVR</sequence>
<proteinExistence type="predicted"/>
<dbReference type="HOGENOM" id="CLU_1209528_0_0_1"/>
<organism evidence="1">
    <name type="scientific">Ajellomyces dermatitidis (strain ATCC 18188 / CBS 674.68)</name>
    <name type="common">Blastomyces dermatitidis</name>
    <dbReference type="NCBI Taxonomy" id="653446"/>
    <lineage>
        <taxon>Eukaryota</taxon>
        <taxon>Fungi</taxon>
        <taxon>Dikarya</taxon>
        <taxon>Ascomycota</taxon>
        <taxon>Pezizomycotina</taxon>
        <taxon>Eurotiomycetes</taxon>
        <taxon>Eurotiomycetidae</taxon>
        <taxon>Onygenales</taxon>
        <taxon>Ajellomycetaceae</taxon>
        <taxon>Blastomyces</taxon>
    </lineage>
</organism>
<evidence type="ECO:0000313" key="1">
    <source>
        <dbReference type="EMBL" id="EGE84651.2"/>
    </source>
</evidence>
<reference evidence="1" key="1">
    <citation type="submission" date="2010-03" db="EMBL/GenBank/DDBJ databases">
        <title>Annotation of Blastomyces dermatitidis strain ATCC 18188.</title>
        <authorList>
            <consortium name="The Broad Institute Genome Sequencing Platform"/>
            <consortium name="Broad Institute Genome Sequencing Center for Infectious Disease."/>
            <person name="Cuomo C."/>
            <person name="Klein B."/>
            <person name="Sullivan T."/>
            <person name="Heitman J."/>
            <person name="Young S."/>
            <person name="Zeng Q."/>
            <person name="Gargeya S."/>
            <person name="Alvarado L."/>
            <person name="Berlin A.M."/>
            <person name="Chapman S.B."/>
            <person name="Chen Z."/>
            <person name="Freedman E."/>
            <person name="Gellesch M."/>
            <person name="Goldberg J."/>
            <person name="Griggs A."/>
            <person name="Gujja S."/>
            <person name="Heilman E."/>
            <person name="Heiman D."/>
            <person name="Howarth C."/>
            <person name="Mehta T."/>
            <person name="Neiman D."/>
            <person name="Pearson M."/>
            <person name="Roberts A."/>
            <person name="Saif S."/>
            <person name="Shea T."/>
            <person name="Shenoy N."/>
            <person name="Sisk P."/>
            <person name="Stolte C."/>
            <person name="Sykes S."/>
            <person name="White J."/>
            <person name="Yandava C."/>
            <person name="Haas B."/>
            <person name="Nusbaum C."/>
            <person name="Birren B."/>
        </authorList>
    </citation>
    <scope>NUCLEOTIDE SEQUENCE [LARGE SCALE GENOMIC DNA]</scope>
    <source>
        <strain evidence="1">ATCC 18188</strain>
    </source>
</reference>
<accession>F2TN38</accession>